<name>A0A0S8JYS8_UNCW3</name>
<feature type="domain" description="B12-binding" evidence="6">
    <location>
        <begin position="1"/>
        <end position="127"/>
    </location>
</feature>
<dbReference type="SFLD" id="SFLDG01082">
    <property type="entry name" value="B12-binding_domain_containing"/>
    <property type="match status" value="1"/>
</dbReference>
<dbReference type="InterPro" id="IPR023404">
    <property type="entry name" value="rSAM_horseshoe"/>
</dbReference>
<dbReference type="InterPro" id="IPR058240">
    <property type="entry name" value="rSAM_sf"/>
</dbReference>
<dbReference type="GO" id="GO:0051539">
    <property type="term" value="F:4 iron, 4 sulfur cluster binding"/>
    <property type="evidence" value="ECO:0007669"/>
    <property type="project" value="UniProtKB-KW"/>
</dbReference>
<dbReference type="SFLD" id="SFLDS00029">
    <property type="entry name" value="Radical_SAM"/>
    <property type="match status" value="1"/>
</dbReference>
<dbReference type="GO" id="GO:0005829">
    <property type="term" value="C:cytosol"/>
    <property type="evidence" value="ECO:0007669"/>
    <property type="project" value="TreeGrafter"/>
</dbReference>
<dbReference type="PANTHER" id="PTHR43409:SF16">
    <property type="entry name" value="SLR0320 PROTEIN"/>
    <property type="match status" value="1"/>
</dbReference>
<dbReference type="InterPro" id="IPR051198">
    <property type="entry name" value="BchE-like"/>
</dbReference>
<dbReference type="AlphaFoldDB" id="A0A0S8JYS8"/>
<dbReference type="InterPro" id="IPR034466">
    <property type="entry name" value="Methyltransferase_Class_B"/>
</dbReference>
<evidence type="ECO:0000256" key="4">
    <source>
        <dbReference type="ARBA" id="ARBA00023004"/>
    </source>
</evidence>
<dbReference type="PROSITE" id="PS51332">
    <property type="entry name" value="B12_BINDING"/>
    <property type="match status" value="1"/>
</dbReference>
<reference evidence="8 9" key="1">
    <citation type="journal article" date="2015" name="Microbiome">
        <title>Genomic resolution of linkages in carbon, nitrogen, and sulfur cycling among widespread estuary sediment bacteria.</title>
        <authorList>
            <person name="Baker B.J."/>
            <person name="Lazar C.S."/>
            <person name="Teske A.P."/>
            <person name="Dick G.J."/>
        </authorList>
    </citation>
    <scope>NUCLEOTIDE SEQUENCE [LARGE SCALE GENOMIC DNA]</scope>
    <source>
        <strain evidence="8">SM1_77</strain>
    </source>
</reference>
<evidence type="ECO:0000313" key="8">
    <source>
        <dbReference type="EMBL" id="KPL14658.1"/>
    </source>
</evidence>
<dbReference type="InterPro" id="IPR007197">
    <property type="entry name" value="rSAM"/>
</dbReference>
<evidence type="ECO:0000313" key="9">
    <source>
        <dbReference type="Proteomes" id="UP000050975"/>
    </source>
</evidence>
<keyword evidence="3" id="KW-0479">Metal-binding</keyword>
<dbReference type="SFLD" id="SFLDG01123">
    <property type="entry name" value="methyltransferase_(Class_B)"/>
    <property type="match status" value="1"/>
</dbReference>
<accession>A0A0S8JYS8</accession>
<dbReference type="SUPFAM" id="SSF102114">
    <property type="entry name" value="Radical SAM enzymes"/>
    <property type="match status" value="1"/>
</dbReference>
<comment type="caution">
    <text evidence="8">The sequence shown here is derived from an EMBL/GenBank/DDBJ whole genome shotgun (WGS) entry which is preliminary data.</text>
</comment>
<gene>
    <name evidence="8" type="ORF">AMJ74_02950</name>
</gene>
<dbReference type="GO" id="GO:0003824">
    <property type="term" value="F:catalytic activity"/>
    <property type="evidence" value="ECO:0007669"/>
    <property type="project" value="InterPro"/>
</dbReference>
<dbReference type="Pfam" id="PF02310">
    <property type="entry name" value="B12-binding"/>
    <property type="match status" value="1"/>
</dbReference>
<dbReference type="SUPFAM" id="SSF52242">
    <property type="entry name" value="Cobalamin (vitamin B12)-binding domain"/>
    <property type="match status" value="1"/>
</dbReference>
<keyword evidence="5" id="KW-0411">Iron-sulfur</keyword>
<dbReference type="SMART" id="SM00729">
    <property type="entry name" value="Elp3"/>
    <property type="match status" value="1"/>
</dbReference>
<dbReference type="EMBL" id="LJVE01000040">
    <property type="protein sequence ID" value="KPL14658.1"/>
    <property type="molecule type" value="Genomic_DNA"/>
</dbReference>
<feature type="domain" description="Radical SAM core" evidence="7">
    <location>
        <begin position="169"/>
        <end position="416"/>
    </location>
</feature>
<keyword evidence="4" id="KW-0408">Iron</keyword>
<evidence type="ECO:0000259" key="6">
    <source>
        <dbReference type="PROSITE" id="PS51332"/>
    </source>
</evidence>
<comment type="cofactor">
    <cofactor evidence="1">
        <name>[4Fe-4S] cluster</name>
        <dbReference type="ChEBI" id="CHEBI:49883"/>
    </cofactor>
</comment>
<evidence type="ECO:0000256" key="1">
    <source>
        <dbReference type="ARBA" id="ARBA00001966"/>
    </source>
</evidence>
<dbReference type="GO" id="GO:0031419">
    <property type="term" value="F:cobalamin binding"/>
    <property type="evidence" value="ECO:0007669"/>
    <property type="project" value="InterPro"/>
</dbReference>
<dbReference type="PANTHER" id="PTHR43409">
    <property type="entry name" value="ANAEROBIC MAGNESIUM-PROTOPORPHYRIN IX MONOMETHYL ESTER CYCLASE-RELATED"/>
    <property type="match status" value="1"/>
</dbReference>
<evidence type="ECO:0000259" key="7">
    <source>
        <dbReference type="PROSITE" id="PS51918"/>
    </source>
</evidence>
<sequence>MARIAFLHKSPQEYLGVLSLCAYVEEKGHEVEIFILSLEGKHFWDKIKEFKPDFVGLSAVVGNHIDCYRLARAAKDRLGVGTIFGGPYASYYPDCIEREEIDVLIRGEGEEALMDFLNAYDRNEDYSHIPNLWMKRNGATISNPVRPFETDLNRYPIPDRIYYYKYATLREAYYKFFVTGRGCPYNCYFCFNQEFRRLYNFKGGIVRRYSPEHVIQELIQCKEKYPLKRVCFADDIFTIQKQWLTQFLPLYKKEIGVPFSCHCRADMDNEDIVRLLRENGCDYVMVGLESGNPRVRNEILGKKISNERFYRAAELLHKYGIRIRAYNIMGSPTETLKEALETMELNSRAKIDYPTCALFQPYQGTKTDAIAKELGYLDKNFSLEDLVGSYDFGSYLNQPEIEEVKRAHKLFYIGARHHRWIPLIRKVVRYNLGPIYTLIYLLTSFIRYMHESGDSFLHTVVIGLRYFVTKVLKREDRMLD</sequence>
<organism evidence="8 9">
    <name type="scientific">candidate division WOR_3 bacterium SM1_77</name>
    <dbReference type="NCBI Taxonomy" id="1703778"/>
    <lineage>
        <taxon>Bacteria</taxon>
        <taxon>Bacteria division WOR-3</taxon>
    </lineage>
</organism>
<dbReference type="GO" id="GO:0046872">
    <property type="term" value="F:metal ion binding"/>
    <property type="evidence" value="ECO:0007669"/>
    <property type="project" value="UniProtKB-KW"/>
</dbReference>
<dbReference type="Proteomes" id="UP000050975">
    <property type="component" value="Unassembled WGS sequence"/>
</dbReference>
<keyword evidence="2" id="KW-0949">S-adenosyl-L-methionine</keyword>
<evidence type="ECO:0000256" key="5">
    <source>
        <dbReference type="ARBA" id="ARBA00023014"/>
    </source>
</evidence>
<dbReference type="CDD" id="cd01335">
    <property type="entry name" value="Radical_SAM"/>
    <property type="match status" value="1"/>
</dbReference>
<dbReference type="InterPro" id="IPR006158">
    <property type="entry name" value="Cobalamin-bd"/>
</dbReference>
<dbReference type="PROSITE" id="PS51918">
    <property type="entry name" value="RADICAL_SAM"/>
    <property type="match status" value="1"/>
</dbReference>
<evidence type="ECO:0000256" key="2">
    <source>
        <dbReference type="ARBA" id="ARBA00022691"/>
    </source>
</evidence>
<dbReference type="InterPro" id="IPR006638">
    <property type="entry name" value="Elp3/MiaA/NifB-like_rSAM"/>
</dbReference>
<protein>
    <submittedName>
        <fullName evidence="8">Uncharacterized protein</fullName>
    </submittedName>
</protein>
<dbReference type="Pfam" id="PF04055">
    <property type="entry name" value="Radical_SAM"/>
    <property type="match status" value="1"/>
</dbReference>
<dbReference type="CDD" id="cd02068">
    <property type="entry name" value="radical_SAM_B12_BD"/>
    <property type="match status" value="1"/>
</dbReference>
<dbReference type="InterPro" id="IPR036724">
    <property type="entry name" value="Cobalamin-bd_sf"/>
</dbReference>
<dbReference type="Gene3D" id="3.80.30.20">
    <property type="entry name" value="tm_1862 like domain"/>
    <property type="match status" value="1"/>
</dbReference>
<evidence type="ECO:0000256" key="3">
    <source>
        <dbReference type="ARBA" id="ARBA00022723"/>
    </source>
</evidence>
<proteinExistence type="predicted"/>
<dbReference type="Gene3D" id="3.40.50.280">
    <property type="entry name" value="Cobalamin-binding domain"/>
    <property type="match status" value="1"/>
</dbReference>